<dbReference type="HOGENOM" id="CLU_1161492_0_0_1"/>
<dbReference type="AlphaFoldDB" id="W3X6F6"/>
<accession>W3X6F6</accession>
<keyword evidence="2" id="KW-1133">Transmembrane helix</keyword>
<evidence type="ECO:0000256" key="1">
    <source>
        <dbReference type="SAM" id="MobiDB-lite"/>
    </source>
</evidence>
<proteinExistence type="predicted"/>
<protein>
    <submittedName>
        <fullName evidence="3">Uncharacterized protein</fullName>
    </submittedName>
</protein>
<evidence type="ECO:0000256" key="2">
    <source>
        <dbReference type="SAM" id="Phobius"/>
    </source>
</evidence>
<keyword evidence="4" id="KW-1185">Reference proteome</keyword>
<dbReference type="eggNOG" id="ENOG502SRJN">
    <property type="taxonomic scope" value="Eukaryota"/>
</dbReference>
<reference evidence="4" key="1">
    <citation type="journal article" date="2015" name="BMC Genomics">
        <title>Genomic and transcriptomic analysis of the endophytic fungus Pestalotiopsis fici reveals its lifestyle and high potential for synthesis of natural products.</title>
        <authorList>
            <person name="Wang X."/>
            <person name="Zhang X."/>
            <person name="Liu L."/>
            <person name="Xiang M."/>
            <person name="Wang W."/>
            <person name="Sun X."/>
            <person name="Che Y."/>
            <person name="Guo L."/>
            <person name="Liu G."/>
            <person name="Guo L."/>
            <person name="Wang C."/>
            <person name="Yin W.B."/>
            <person name="Stadler M."/>
            <person name="Zhang X."/>
            <person name="Liu X."/>
        </authorList>
    </citation>
    <scope>NUCLEOTIDE SEQUENCE [LARGE SCALE GENOMIC DNA]</scope>
    <source>
        <strain evidence="4">W106-1 / CGMCC3.15140</strain>
    </source>
</reference>
<organism evidence="3 4">
    <name type="scientific">Pestalotiopsis fici (strain W106-1 / CGMCC3.15140)</name>
    <dbReference type="NCBI Taxonomy" id="1229662"/>
    <lineage>
        <taxon>Eukaryota</taxon>
        <taxon>Fungi</taxon>
        <taxon>Dikarya</taxon>
        <taxon>Ascomycota</taxon>
        <taxon>Pezizomycotina</taxon>
        <taxon>Sordariomycetes</taxon>
        <taxon>Xylariomycetidae</taxon>
        <taxon>Amphisphaeriales</taxon>
        <taxon>Sporocadaceae</taxon>
        <taxon>Pestalotiopsis</taxon>
    </lineage>
</organism>
<feature type="transmembrane region" description="Helical" evidence="2">
    <location>
        <begin position="20"/>
        <end position="40"/>
    </location>
</feature>
<evidence type="ECO:0000313" key="3">
    <source>
        <dbReference type="EMBL" id="ETS80982.1"/>
    </source>
</evidence>
<dbReference type="OrthoDB" id="5290969at2759"/>
<sequence length="239" mass="26405">MEARCQCGSVSFKTPLAKPLALYVFLLPFLLIIMTSSLSLRRRSCRVTRKQATRCLYALMRNSSTTFFNIIVVLLQVDTRYTGRFFLIDRSNAVGCSTGRLTYLFCKATFAVGADRGFYTRRRNLSSILIVQLSQGKNVVSVKGGCLDGLDWNNAIHIWTKSAMVPIPEGSECYSEEPTDSEYSGPQETLDQPVDVPGSALMGSGGLLPEPRPTEEISKLNDTKKGLCELSSSFTHIGH</sequence>
<keyword evidence="2" id="KW-0472">Membrane</keyword>
<dbReference type="RefSeq" id="XP_007832756.1">
    <property type="nucleotide sequence ID" value="XM_007834565.1"/>
</dbReference>
<dbReference type="Proteomes" id="UP000030651">
    <property type="component" value="Unassembled WGS sequence"/>
</dbReference>
<dbReference type="KEGG" id="pfy:PFICI_05984"/>
<dbReference type="GeneID" id="19270997"/>
<dbReference type="InParanoid" id="W3X6F6"/>
<feature type="compositionally biased region" description="Polar residues" evidence="1">
    <location>
        <begin position="181"/>
        <end position="190"/>
    </location>
</feature>
<gene>
    <name evidence="3" type="ORF">PFICI_05984</name>
</gene>
<name>W3X6F6_PESFW</name>
<dbReference type="EMBL" id="KI912112">
    <property type="protein sequence ID" value="ETS80982.1"/>
    <property type="molecule type" value="Genomic_DNA"/>
</dbReference>
<feature type="region of interest" description="Disordered" evidence="1">
    <location>
        <begin position="172"/>
        <end position="191"/>
    </location>
</feature>
<evidence type="ECO:0000313" key="4">
    <source>
        <dbReference type="Proteomes" id="UP000030651"/>
    </source>
</evidence>
<keyword evidence="2" id="KW-0812">Transmembrane</keyword>